<sequence length="144" mass="14739">MFAKITDSMYASPQIDTSAIAEAKALGITLIVNNRPEGESDDQTPGSEIEAAAKEAGIAYTAIPITHGGFSEGQVDAMIAALESNEGPVLGYCRSGTRSTLLWSLARAKSGDNPGVIAAQAAAAGYDISPIRQIVDVLAASAKG</sequence>
<dbReference type="InterPro" id="IPR005939">
    <property type="entry name" value="BLH_phosphatase-like"/>
</dbReference>
<dbReference type="GO" id="GO:0016740">
    <property type="term" value="F:transferase activity"/>
    <property type="evidence" value="ECO:0007669"/>
    <property type="project" value="UniProtKB-KW"/>
</dbReference>
<proteinExistence type="predicted"/>
<dbReference type="EMBL" id="JALHAT010000018">
    <property type="protein sequence ID" value="MCJ1961261.1"/>
    <property type="molecule type" value="Genomic_DNA"/>
</dbReference>
<comment type="caution">
    <text evidence="2">The sequence shown here is derived from an EMBL/GenBank/DDBJ whole genome shotgun (WGS) entry which is preliminary data.</text>
</comment>
<accession>A0ABT0ADI1</accession>
<evidence type="ECO:0000259" key="1">
    <source>
        <dbReference type="Pfam" id="PF04273"/>
    </source>
</evidence>
<dbReference type="SUPFAM" id="SSF52799">
    <property type="entry name" value="(Phosphotyrosine protein) phosphatases II"/>
    <property type="match status" value="1"/>
</dbReference>
<dbReference type="Gene3D" id="3.90.190.10">
    <property type="entry name" value="Protein tyrosine phosphatase superfamily"/>
    <property type="match status" value="1"/>
</dbReference>
<dbReference type="NCBIfam" id="TIGR01244">
    <property type="entry name" value="TIGR01244 family sulfur transferase"/>
    <property type="match status" value="1"/>
</dbReference>
<evidence type="ECO:0000313" key="2">
    <source>
        <dbReference type="EMBL" id="MCJ1961261.1"/>
    </source>
</evidence>
<evidence type="ECO:0000313" key="3">
    <source>
        <dbReference type="Proteomes" id="UP001162802"/>
    </source>
</evidence>
<dbReference type="Proteomes" id="UP001162802">
    <property type="component" value="Unassembled WGS sequence"/>
</dbReference>
<gene>
    <name evidence="2" type="ORF">MTR65_11260</name>
</gene>
<organism evidence="2 3">
    <name type="scientific">Novosphingobium mangrovi</name>
    <name type="common">ex Hu et al. 2023</name>
    <dbReference type="NCBI Taxonomy" id="2930094"/>
    <lineage>
        <taxon>Bacteria</taxon>
        <taxon>Pseudomonadati</taxon>
        <taxon>Pseudomonadota</taxon>
        <taxon>Alphaproteobacteria</taxon>
        <taxon>Sphingomonadales</taxon>
        <taxon>Sphingomonadaceae</taxon>
        <taxon>Novosphingobium</taxon>
    </lineage>
</organism>
<feature type="domain" description="Beta-lactamase hydrolase-like protein phosphatase-like" evidence="1">
    <location>
        <begin position="3"/>
        <end position="109"/>
    </location>
</feature>
<dbReference type="RefSeq" id="WP_243800177.1">
    <property type="nucleotide sequence ID" value="NZ_JALHAT010000018.1"/>
</dbReference>
<name>A0ABT0ADI1_9SPHN</name>
<dbReference type="InterPro" id="IPR029021">
    <property type="entry name" value="Prot-tyrosine_phosphatase-like"/>
</dbReference>
<dbReference type="Pfam" id="PF04273">
    <property type="entry name" value="BLH_phosphatase"/>
    <property type="match status" value="1"/>
</dbReference>
<keyword evidence="3" id="KW-1185">Reference proteome</keyword>
<reference evidence="2" key="1">
    <citation type="submission" date="2022-03" db="EMBL/GenBank/DDBJ databases">
        <title>Identification of a novel bacterium isolated from mangrove sediments.</title>
        <authorList>
            <person name="Pan X."/>
        </authorList>
    </citation>
    <scope>NUCLEOTIDE SEQUENCE</scope>
    <source>
        <strain evidence="2">B2637</strain>
    </source>
</reference>
<protein>
    <submittedName>
        <fullName evidence="2">TIGR01244 family sulfur transferase</fullName>
    </submittedName>
</protein>
<keyword evidence="2" id="KW-0808">Transferase</keyword>